<dbReference type="PANTHER" id="PTHR10891">
    <property type="entry name" value="EF-HAND CALCIUM-BINDING DOMAIN CONTAINING PROTEIN"/>
    <property type="match status" value="1"/>
</dbReference>
<dbReference type="KEGG" id="sclf:BB341_00420"/>
<dbReference type="PROSITE" id="PS00018">
    <property type="entry name" value="EF_HAND_1"/>
    <property type="match status" value="3"/>
</dbReference>
<feature type="domain" description="EF-hand" evidence="3">
    <location>
        <begin position="136"/>
        <end position="171"/>
    </location>
</feature>
<dbReference type="SUPFAM" id="SSF47473">
    <property type="entry name" value="EF-hand"/>
    <property type="match status" value="1"/>
</dbReference>
<dbReference type="RefSeq" id="WP_003962794.1">
    <property type="nucleotide sequence ID" value="NZ_CM000913.1"/>
</dbReference>
<dbReference type="InterPro" id="IPR011992">
    <property type="entry name" value="EF-hand-dom_pair"/>
</dbReference>
<dbReference type="EMBL" id="CM000913">
    <property type="protein sequence ID" value="EFG10694.1"/>
    <property type="molecule type" value="Genomic_DNA"/>
</dbReference>
<evidence type="ECO:0000256" key="2">
    <source>
        <dbReference type="ARBA" id="ARBA00022737"/>
    </source>
</evidence>
<dbReference type="Pfam" id="PF13202">
    <property type="entry name" value="EF-hand_5"/>
    <property type="match status" value="1"/>
</dbReference>
<keyword evidence="1" id="KW-0479">Metal-binding</keyword>
<dbReference type="CDD" id="cd00051">
    <property type="entry name" value="EFh"/>
    <property type="match status" value="1"/>
</dbReference>
<dbReference type="Gene3D" id="1.10.238.10">
    <property type="entry name" value="EF-hand"/>
    <property type="match status" value="1"/>
</dbReference>
<sequence>MHDVSPFLERRLARRFATYDTDGDGFIERRDFESAVERLGAAFGRGPQDGALGRLRELTTGLWRQLVRVADADGDGRIGEDEYKAAFAAGLLVTPDSFDAAYVPFLDALMDVADEDGDGRLTRDQQVRWTGALMGLPEGDAREVFGRLDTDGDGLIGRADILGAIRAYYFDEDPHGPGAWLLGPLDSR</sequence>
<keyword evidence="5" id="KW-1185">Reference proteome</keyword>
<evidence type="ECO:0000256" key="1">
    <source>
        <dbReference type="ARBA" id="ARBA00022723"/>
    </source>
</evidence>
<accession>E2Q1R8</accession>
<keyword evidence="2" id="KW-0677">Repeat</keyword>
<feature type="domain" description="EF-hand" evidence="3">
    <location>
        <begin position="7"/>
        <end position="42"/>
    </location>
</feature>
<dbReference type="SMART" id="SM00054">
    <property type="entry name" value="EFh"/>
    <property type="match status" value="4"/>
</dbReference>
<dbReference type="GO" id="GO:0005509">
    <property type="term" value="F:calcium ion binding"/>
    <property type="evidence" value="ECO:0007669"/>
    <property type="project" value="InterPro"/>
</dbReference>
<evidence type="ECO:0000313" key="5">
    <source>
        <dbReference type="Proteomes" id="UP000002357"/>
    </source>
</evidence>
<dbReference type="Pfam" id="PF13499">
    <property type="entry name" value="EF-hand_7"/>
    <property type="match status" value="1"/>
</dbReference>
<dbReference type="PROSITE" id="PS50222">
    <property type="entry name" value="EF_HAND_2"/>
    <property type="match status" value="3"/>
</dbReference>
<dbReference type="InterPro" id="IPR039647">
    <property type="entry name" value="EF_hand_pair_protein_CML-like"/>
</dbReference>
<dbReference type="eggNOG" id="COG5126">
    <property type="taxonomic scope" value="Bacteria"/>
</dbReference>
<evidence type="ECO:0000259" key="3">
    <source>
        <dbReference type="PROSITE" id="PS50222"/>
    </source>
</evidence>
<protein>
    <submittedName>
        <fullName evidence="4">Putative calcium binding protein</fullName>
    </submittedName>
</protein>
<name>E2Q1R8_STRCL</name>
<dbReference type="STRING" id="1901.BB341_00420"/>
<reference evidence="4 5" key="1">
    <citation type="journal article" date="2010" name="Genome Biol. Evol.">
        <title>The sequence of a 1.8-mb bacterial linear plasmid reveals a rich evolutionary reservoir of secondary metabolic pathways.</title>
        <authorList>
            <person name="Medema M.H."/>
            <person name="Trefzer A."/>
            <person name="Kovalchuk A."/>
            <person name="van den Berg M."/>
            <person name="Mueller U."/>
            <person name="Heijne W."/>
            <person name="Wu L."/>
            <person name="Alam M.T."/>
            <person name="Ronning C.M."/>
            <person name="Nierman W.C."/>
            <person name="Bovenberg R.A.L."/>
            <person name="Breitling R."/>
            <person name="Takano E."/>
        </authorList>
    </citation>
    <scope>NUCLEOTIDE SEQUENCE [LARGE SCALE GENOMIC DNA]</scope>
    <source>
        <strain evidence="5">ATCC 27064 / DSM 738 / JCM 4710 / NBRC 13307 / NCIMB 12785 / NRRL 3585 / VKM Ac-602</strain>
    </source>
</reference>
<dbReference type="InterPro" id="IPR018247">
    <property type="entry name" value="EF_Hand_1_Ca_BS"/>
</dbReference>
<dbReference type="AlphaFoldDB" id="E2Q1R8"/>
<organism evidence="4 5">
    <name type="scientific">Streptomyces clavuligerus</name>
    <dbReference type="NCBI Taxonomy" id="1901"/>
    <lineage>
        <taxon>Bacteria</taxon>
        <taxon>Bacillati</taxon>
        <taxon>Actinomycetota</taxon>
        <taxon>Actinomycetes</taxon>
        <taxon>Kitasatosporales</taxon>
        <taxon>Streptomycetaceae</taxon>
        <taxon>Streptomyces</taxon>
    </lineage>
</organism>
<gene>
    <name evidence="4" type="ORF">SCLAV_5627</name>
</gene>
<dbReference type="Proteomes" id="UP000002357">
    <property type="component" value="Chromosome"/>
</dbReference>
<dbReference type="GeneID" id="93727986"/>
<evidence type="ECO:0000313" key="4">
    <source>
        <dbReference type="EMBL" id="EFG10694.1"/>
    </source>
</evidence>
<proteinExistence type="predicted"/>
<dbReference type="InterPro" id="IPR002048">
    <property type="entry name" value="EF_hand_dom"/>
</dbReference>
<feature type="domain" description="EF-hand" evidence="3">
    <location>
        <begin position="58"/>
        <end position="93"/>
    </location>
</feature>
<dbReference type="OrthoDB" id="7356823at2"/>